<dbReference type="Proteomes" id="UP000641646">
    <property type="component" value="Unassembled WGS sequence"/>
</dbReference>
<keyword evidence="2" id="KW-1185">Reference proteome</keyword>
<sequence length="253" mass="29524">MSNQNKAEKRGFGMTGGMYKRFGVTLIEAPIDVVSSALSNYFRGECCIDIFSADLQEKEKRFLWQYVGHSWTIWWGFAREEIAFALALFLDTKAIVLTHQGTSGWSEFKMFYQDKFVEHYHFGFDDREPNEKIGDRFWGAGYWDIEIVQECVYPSSPIPSWYRHLFCSTLRQVTEEEMRMSLATMSSKFGFLDATFRYYGAYLPDNQETPLAYDRADSDFQSNRADFERIDAVSLPKEAFYWQNVLPVPSRVS</sequence>
<organism evidence="1 2">
    <name type="scientific">Aerosakkonema funiforme FACHB-1375</name>
    <dbReference type="NCBI Taxonomy" id="2949571"/>
    <lineage>
        <taxon>Bacteria</taxon>
        <taxon>Bacillati</taxon>
        <taxon>Cyanobacteriota</taxon>
        <taxon>Cyanophyceae</taxon>
        <taxon>Oscillatoriophycideae</taxon>
        <taxon>Aerosakkonematales</taxon>
        <taxon>Aerosakkonemataceae</taxon>
        <taxon>Aerosakkonema</taxon>
    </lineage>
</organism>
<gene>
    <name evidence="1" type="ORF">H6G03_14540</name>
</gene>
<proteinExistence type="predicted"/>
<protein>
    <submittedName>
        <fullName evidence="1">Uncharacterized protein</fullName>
    </submittedName>
</protein>
<evidence type="ECO:0000313" key="2">
    <source>
        <dbReference type="Proteomes" id="UP000641646"/>
    </source>
</evidence>
<comment type="caution">
    <text evidence="1">The sequence shown here is derived from an EMBL/GenBank/DDBJ whole genome shotgun (WGS) entry which is preliminary data.</text>
</comment>
<reference evidence="1" key="2">
    <citation type="submission" date="2020-08" db="EMBL/GenBank/DDBJ databases">
        <authorList>
            <person name="Chen M."/>
            <person name="Teng W."/>
            <person name="Zhao L."/>
            <person name="Hu C."/>
            <person name="Zhou Y."/>
            <person name="Han B."/>
            <person name="Song L."/>
            <person name="Shu W."/>
        </authorList>
    </citation>
    <scope>NUCLEOTIDE SEQUENCE</scope>
    <source>
        <strain evidence="1">FACHB-1375</strain>
    </source>
</reference>
<accession>A0A926VFE1</accession>
<dbReference type="RefSeq" id="WP_190465111.1">
    <property type="nucleotide sequence ID" value="NZ_JACJPW010000034.1"/>
</dbReference>
<dbReference type="EMBL" id="JACJPW010000034">
    <property type="protein sequence ID" value="MBD2182298.1"/>
    <property type="molecule type" value="Genomic_DNA"/>
</dbReference>
<name>A0A926VFE1_9CYAN</name>
<dbReference type="AlphaFoldDB" id="A0A926VFE1"/>
<evidence type="ECO:0000313" key="1">
    <source>
        <dbReference type="EMBL" id="MBD2182298.1"/>
    </source>
</evidence>
<reference evidence="1" key="1">
    <citation type="journal article" date="2015" name="ISME J.">
        <title>Draft Genome Sequence of Streptomyces incarnatus NRRL8089, which Produces the Nucleoside Antibiotic Sinefungin.</title>
        <authorList>
            <person name="Oshima K."/>
            <person name="Hattori M."/>
            <person name="Shimizu H."/>
            <person name="Fukuda K."/>
            <person name="Nemoto M."/>
            <person name="Inagaki K."/>
            <person name="Tamura T."/>
        </authorList>
    </citation>
    <scope>NUCLEOTIDE SEQUENCE</scope>
    <source>
        <strain evidence="1">FACHB-1375</strain>
    </source>
</reference>